<reference evidence="2" key="1">
    <citation type="submission" date="2022-08" db="EMBL/GenBank/DDBJ databases">
        <title>The genomic sequence of strain Paenibacillus sp. SCIV0701.</title>
        <authorList>
            <person name="Zhao H."/>
        </authorList>
    </citation>
    <scope>NUCLEOTIDE SEQUENCE</scope>
    <source>
        <strain evidence="2">SCIV0701</strain>
    </source>
</reference>
<dbReference type="RefSeq" id="WP_257448758.1">
    <property type="nucleotide sequence ID" value="NZ_JANIPJ010000013.1"/>
</dbReference>
<comment type="caution">
    <text evidence="2">The sequence shown here is derived from an EMBL/GenBank/DDBJ whole genome shotgun (WGS) entry which is preliminary data.</text>
</comment>
<dbReference type="Proteomes" id="UP001141950">
    <property type="component" value="Unassembled WGS sequence"/>
</dbReference>
<evidence type="ECO:0000256" key="1">
    <source>
        <dbReference type="SAM" id="SignalP"/>
    </source>
</evidence>
<dbReference type="EMBL" id="JANIPJ010000013">
    <property type="protein sequence ID" value="MCR2805857.1"/>
    <property type="molecule type" value="Genomic_DNA"/>
</dbReference>
<dbReference type="AlphaFoldDB" id="A0A9X2MYK8"/>
<accession>A0A9X2MYK8</accession>
<organism evidence="2 3">
    <name type="scientific">Paenibacillus soyae</name>
    <dbReference type="NCBI Taxonomy" id="2969249"/>
    <lineage>
        <taxon>Bacteria</taxon>
        <taxon>Bacillati</taxon>
        <taxon>Bacillota</taxon>
        <taxon>Bacilli</taxon>
        <taxon>Bacillales</taxon>
        <taxon>Paenibacillaceae</taxon>
        <taxon>Paenibacillus</taxon>
    </lineage>
</organism>
<keyword evidence="3" id="KW-1185">Reference proteome</keyword>
<proteinExistence type="predicted"/>
<sequence>MKKWFFIVLSVIVVSAGAFAFFKNISENRIAAEPEIPKPKVTVGGKEIPTVLGTRVTDAIYDAAGALELVKNQEPTVVVPGAELSVTFDFAPGTLVLQRLDAEGNVVSEENLKQFKGVLVPSEKGVYVYVVNAWWKPIGSASFALKIKVD</sequence>
<evidence type="ECO:0000313" key="2">
    <source>
        <dbReference type="EMBL" id="MCR2805857.1"/>
    </source>
</evidence>
<feature type="signal peptide" evidence="1">
    <location>
        <begin position="1"/>
        <end position="20"/>
    </location>
</feature>
<feature type="chain" id="PRO_5040998307" evidence="1">
    <location>
        <begin position="21"/>
        <end position="150"/>
    </location>
</feature>
<keyword evidence="1" id="KW-0732">Signal</keyword>
<gene>
    <name evidence="2" type="ORF">NQZ67_18400</name>
</gene>
<name>A0A9X2MYK8_9BACL</name>
<protein>
    <submittedName>
        <fullName evidence="2">Uncharacterized protein</fullName>
    </submittedName>
</protein>
<evidence type="ECO:0000313" key="3">
    <source>
        <dbReference type="Proteomes" id="UP001141950"/>
    </source>
</evidence>